<keyword evidence="2" id="KW-1185">Reference proteome</keyword>
<reference evidence="1 2" key="1">
    <citation type="submission" date="2019-04" db="EMBL/GenBank/DDBJ databases">
        <title>Chromosome genome assembly for Takifugu flavidus.</title>
        <authorList>
            <person name="Xiao S."/>
        </authorList>
    </citation>
    <scope>NUCLEOTIDE SEQUENCE [LARGE SCALE GENOMIC DNA]</scope>
    <source>
        <strain evidence="1">HTHZ2018</strain>
        <tissue evidence="1">Muscle</tissue>
    </source>
</reference>
<organism evidence="1 2">
    <name type="scientific">Takifugu flavidus</name>
    <name type="common">sansaifugu</name>
    <dbReference type="NCBI Taxonomy" id="433684"/>
    <lineage>
        <taxon>Eukaryota</taxon>
        <taxon>Metazoa</taxon>
        <taxon>Chordata</taxon>
        <taxon>Craniata</taxon>
        <taxon>Vertebrata</taxon>
        <taxon>Euteleostomi</taxon>
        <taxon>Actinopterygii</taxon>
        <taxon>Neopterygii</taxon>
        <taxon>Teleostei</taxon>
        <taxon>Neoteleostei</taxon>
        <taxon>Acanthomorphata</taxon>
        <taxon>Eupercaria</taxon>
        <taxon>Tetraodontiformes</taxon>
        <taxon>Tetradontoidea</taxon>
        <taxon>Tetraodontidae</taxon>
        <taxon>Takifugu</taxon>
    </lineage>
</organism>
<comment type="caution">
    <text evidence="1">The sequence shown here is derived from an EMBL/GenBank/DDBJ whole genome shotgun (WGS) entry which is preliminary data.</text>
</comment>
<sequence length="241" mass="25983">MPSFVGHATRLPSRTSTFSRTDACRRRSRFGGCIDFRDQILHRGIGGVFSACQLVCVGLHLSVQVVRGRHGVSCGITAPCSNNPHEMIGANAPARLREPRPVAIQLSLRDSSCAVLERQACVPQHTEEPLLGPQRVTAPSYTLVGNFKQTASLFIMAEPDPEPIAFGAGQRLGAPETLGISTLDPAHRPPAMPPGRHVTVRVRMLDDTEELFDVSVSVGRLLAFLDGNANVRLGLFITADS</sequence>
<dbReference type="AlphaFoldDB" id="A0A5C6PN65"/>
<dbReference type="EMBL" id="RHFK02000001">
    <property type="protein sequence ID" value="TWW80855.1"/>
    <property type="molecule type" value="Genomic_DNA"/>
</dbReference>
<evidence type="ECO:0000313" key="1">
    <source>
        <dbReference type="EMBL" id="TWW80855.1"/>
    </source>
</evidence>
<evidence type="ECO:0000313" key="2">
    <source>
        <dbReference type="Proteomes" id="UP000324091"/>
    </source>
</evidence>
<dbReference type="Proteomes" id="UP000324091">
    <property type="component" value="Chromosome 1"/>
</dbReference>
<name>A0A5C6PN65_9TELE</name>
<proteinExistence type="predicted"/>
<protein>
    <submittedName>
        <fullName evidence="1">FERM, ARHGEF and pleckstrin domain-containing protein 1</fullName>
    </submittedName>
</protein>
<accession>A0A5C6PN65</accession>
<gene>
    <name evidence="1" type="ORF">D4764_01G0006700</name>
</gene>